<feature type="region of interest" description="Disordered" evidence="1">
    <location>
        <begin position="718"/>
        <end position="773"/>
    </location>
</feature>
<dbReference type="GO" id="GO:0045944">
    <property type="term" value="P:positive regulation of transcription by RNA polymerase II"/>
    <property type="evidence" value="ECO:0007669"/>
    <property type="project" value="TreeGrafter"/>
</dbReference>
<dbReference type="Proteomes" id="UP000747110">
    <property type="component" value="Unassembled WGS sequence"/>
</dbReference>
<dbReference type="PANTHER" id="PTHR46007">
    <property type="entry name" value="MEDIATOR OF RNA POLYMERASE II TRANSCRIPTION SUBUNIT 12"/>
    <property type="match status" value="1"/>
</dbReference>
<feature type="region of interest" description="Disordered" evidence="1">
    <location>
        <begin position="215"/>
        <end position="267"/>
    </location>
</feature>
<dbReference type="PANTHER" id="PTHR46007:SF8">
    <property type="entry name" value="C2H2-TYPE DOMAIN-CONTAINING PROTEIN"/>
    <property type="match status" value="1"/>
</dbReference>
<keyword evidence="4" id="KW-1185">Reference proteome</keyword>
<proteinExistence type="predicted"/>
<evidence type="ECO:0000313" key="2">
    <source>
        <dbReference type="EMBL" id="GIL80808.1"/>
    </source>
</evidence>
<reference evidence="2" key="1">
    <citation type="journal article" date="2021" name="Proc. Natl. Acad. Sci. U.S.A.">
        <title>Three genomes in the algal genus Volvox reveal the fate of a haploid sex-determining region after a transition to homothallism.</title>
        <authorList>
            <person name="Yamamoto K."/>
            <person name="Hamaji T."/>
            <person name="Kawai-Toyooka H."/>
            <person name="Matsuzaki R."/>
            <person name="Takahashi F."/>
            <person name="Nishimura Y."/>
            <person name="Kawachi M."/>
            <person name="Noguchi H."/>
            <person name="Minakuchi Y."/>
            <person name="Umen J.G."/>
            <person name="Toyoda A."/>
            <person name="Nozaki H."/>
        </authorList>
    </citation>
    <scope>NUCLEOTIDE SEQUENCE</scope>
    <source>
        <strain evidence="3">NIES-3785</strain>
        <strain evidence="2">NIES-3786</strain>
    </source>
</reference>
<accession>A0A8J4FM51</accession>
<gene>
    <name evidence="2" type="ORF">Vretifemale_9863</name>
    <name evidence="3" type="ORF">Vretimale_9449</name>
</gene>
<protein>
    <submittedName>
        <fullName evidence="2">Uncharacterized protein</fullName>
    </submittedName>
</protein>
<evidence type="ECO:0000313" key="4">
    <source>
        <dbReference type="Proteomes" id="UP000747110"/>
    </source>
</evidence>
<feature type="compositionally biased region" description="Low complexity" evidence="1">
    <location>
        <begin position="384"/>
        <end position="400"/>
    </location>
</feature>
<dbReference type="GO" id="GO:0003713">
    <property type="term" value="F:transcription coactivator activity"/>
    <property type="evidence" value="ECO:0007669"/>
    <property type="project" value="TreeGrafter"/>
</dbReference>
<evidence type="ECO:0000256" key="1">
    <source>
        <dbReference type="SAM" id="MobiDB-lite"/>
    </source>
</evidence>
<sequence length="1020" mass="109025">MVLNPWHLIYTSSPDVAITVAALALLRIYLATPAIIPARPPFQFVFLLTMYGARVLLDFMARNSFARYLLHTSLDLVLSATTAAGIRRPNAAAEVALCFWRIITHTQVLWPMLAPAYTRSPGPSWRQSQSSSNSNSSIDSSHISTTVVMPTYLCLPEVLALVLNLATLRLIGRRHFRAIHKIAHRLAPGAGGAEAAITAVEGTAAATGVQDTTATATVAPSGTSVLSSPPPVPVPGSDEGSGNSAGDGSGLLPESRQSGTGLSAEGAQQVGGMELCALASASDSNPSGGEGRDWELRVPRRVEATNQIKLGPFRGAPSQQQDQPPTCQDAGHEYKEAQAQRIGEPQDGRHDGLQYPDVQQYLYRNASFLGAQQGSDEEAGGGKSEQQGEQGEQGQNQQHQQRTEQEEDGQGREQQYPNDAVTGGDGGAHTDGGRIQQQLPPYRPFIRRHAIRVKIPLAEPEDVTQDLERRLRYLVEQRGLHLAWTYVRRGCVELTMLLEEMKSSMQPPSLRGVDVFSTRAHPTVGMPTTHVSHDSVHGGRYGPDGNEAADGAEVLKRLEPLALLQALGLAEITWRHPVTTAGLAEEEAAARAAGLPALVAATAAGCAAPDLRYDRHCPNLLMQHNTSLDQLMHMERYDLRTGFTISTANCTSRGSSNCDGGGVAASRCVERRLQVIDLQPRVLVLPPQTHECKEEAAASQPRHRGSWPIRARLSWMWGGPPQIGREKQHPAPLAPCQQQQKPQQHPYQAADKQGTQPTAQGKQQQQQRDVGASQGWGLEVVMRTSRGEGLPVRVSLCPSHTFEEVCDTGSLHDLDVESEKNYDFDFDVELLCLPASPGVVLVEFNCTTQARDQEPNNDPPGGFAPNRHGNVATVPLLVIADPGVAVEVSTAAAAWPATLQSDLDELLYDMGAWAAAVRPAAAGADTTVRKASSQVAAFVGDRSGGGGGANRVGSDSGPDRTVSGFGAHLLSYAEAAGWEATASWIRTSLSVAASGPQVQCGTGVFSGLWETAGDETATEG</sequence>
<feature type="compositionally biased region" description="Low complexity" evidence="1">
    <location>
        <begin position="730"/>
        <end position="767"/>
    </location>
</feature>
<dbReference type="EMBL" id="BNCP01000020">
    <property type="protein sequence ID" value="GIL80808.1"/>
    <property type="molecule type" value="Genomic_DNA"/>
</dbReference>
<dbReference type="GO" id="GO:0016592">
    <property type="term" value="C:mediator complex"/>
    <property type="evidence" value="ECO:0007669"/>
    <property type="project" value="TreeGrafter"/>
</dbReference>
<dbReference type="AlphaFoldDB" id="A0A8J4FM51"/>
<dbReference type="InterPro" id="IPR051647">
    <property type="entry name" value="Mediator_comp_sub12"/>
</dbReference>
<evidence type="ECO:0000313" key="3">
    <source>
        <dbReference type="EMBL" id="GIM04978.1"/>
    </source>
</evidence>
<feature type="compositionally biased region" description="Low complexity" evidence="1">
    <location>
        <begin position="412"/>
        <end position="422"/>
    </location>
</feature>
<dbReference type="Proteomes" id="UP000722791">
    <property type="component" value="Unassembled WGS sequence"/>
</dbReference>
<feature type="compositionally biased region" description="Polar residues" evidence="1">
    <location>
        <begin position="317"/>
        <end position="326"/>
    </location>
</feature>
<organism evidence="2 4">
    <name type="scientific">Volvox reticuliferus</name>
    <dbReference type="NCBI Taxonomy" id="1737510"/>
    <lineage>
        <taxon>Eukaryota</taxon>
        <taxon>Viridiplantae</taxon>
        <taxon>Chlorophyta</taxon>
        <taxon>core chlorophytes</taxon>
        <taxon>Chlorophyceae</taxon>
        <taxon>CS clade</taxon>
        <taxon>Chlamydomonadales</taxon>
        <taxon>Volvocaceae</taxon>
        <taxon>Volvox</taxon>
    </lineage>
</organism>
<feature type="region of interest" description="Disordered" evidence="1">
    <location>
        <begin position="373"/>
        <end position="442"/>
    </location>
</feature>
<comment type="caution">
    <text evidence="2">The sequence shown here is derived from an EMBL/GenBank/DDBJ whole genome shotgun (WGS) entry which is preliminary data.</text>
</comment>
<dbReference type="OrthoDB" id="551443at2759"/>
<feature type="region of interest" description="Disordered" evidence="1">
    <location>
        <begin position="279"/>
        <end position="331"/>
    </location>
</feature>
<name>A0A8J4FM51_9CHLO</name>
<feature type="compositionally biased region" description="Basic and acidic residues" evidence="1">
    <location>
        <begin position="290"/>
        <end position="303"/>
    </location>
</feature>
<dbReference type="EMBL" id="BNCQ01000017">
    <property type="protein sequence ID" value="GIM04978.1"/>
    <property type="molecule type" value="Genomic_DNA"/>
</dbReference>